<sequence>MKDFIQKLEAVLNQGLYGRDDEVRLCLLCVLANKPLFLYGHDDVVEIKNRFDALFGDTPIGIKVCSSNVIKKKYKISKYAAYCYLGSHTSSSQLYDYLFSTESVNVVEKLKGFSQEIHKVKKYFIDYDFSQFWNDENKNVAIKFMESMVAYTISLQVGSIDDEDSIDSAKILSANVSDKRFKDFLHLLAINLLIDNRKTISPIDFGMFYYCLLDWSDGLKYLEETICISLSNANLPTFVFHDLDCENKIKDNFFLEYEKNLSNLTYSEFLVYVPYSSSPNHPIHESLSRIGDFHNQIQAISQKDSNQGLDEDLKKLESAERALKQVQLEEIELKETQLAQVQLKRSSFKTVKDGLDERLKIAISKETELREQRELLENKYKDSKIAGQKEGYESQIADVKAKEDQYKEIRMNLEEQLQDAKNILEAKLIQTKEILEAKLKEIRQKEQDVETARLKVNDRLTNFKSDVNARLKKAKEYAAWLRSSFAILNKAIESCDKSMQNSSKPNPVLVNPLKLHVFGLRKIQKNLPNMIRIFDTAVKQYEEGSKKKIPSNILNQYNLLP</sequence>
<dbReference type="OrthoDB" id="5327696at2"/>
<accession>A0A377PU85</accession>
<dbReference type="Proteomes" id="UP000255139">
    <property type="component" value="Unassembled WGS sequence"/>
</dbReference>
<evidence type="ECO:0000313" key="2">
    <source>
        <dbReference type="EMBL" id="STQ86416.1"/>
    </source>
</evidence>
<name>A0A377PU85_9HELI</name>
<reference evidence="2 5" key="2">
    <citation type="submission" date="2018-06" db="EMBL/GenBank/DDBJ databases">
        <authorList>
            <consortium name="Pathogen Informatics"/>
            <person name="Doyle S."/>
        </authorList>
    </citation>
    <scope>NUCLEOTIDE SEQUENCE [LARGE SCALE GENOMIC DNA]</scope>
    <source>
        <strain evidence="2 5">NCTC12714</strain>
    </source>
</reference>
<feature type="coiled-coil region" evidence="1">
    <location>
        <begin position="306"/>
        <end position="455"/>
    </location>
</feature>
<dbReference type="RefSeq" id="WP_052089789.1">
    <property type="nucleotide sequence ID" value="NZ_FZML01000020.1"/>
</dbReference>
<protein>
    <submittedName>
        <fullName evidence="2">Regulatory ATPase RavA</fullName>
    </submittedName>
</protein>
<evidence type="ECO:0000313" key="5">
    <source>
        <dbReference type="Proteomes" id="UP000255139"/>
    </source>
</evidence>
<dbReference type="Proteomes" id="UP000029922">
    <property type="component" value="Unassembled WGS sequence"/>
</dbReference>
<dbReference type="EMBL" id="JRPD02000007">
    <property type="protein sequence ID" value="TLE00443.1"/>
    <property type="molecule type" value="Genomic_DNA"/>
</dbReference>
<evidence type="ECO:0000313" key="4">
    <source>
        <dbReference type="Proteomes" id="UP000029922"/>
    </source>
</evidence>
<proteinExistence type="predicted"/>
<reference evidence="3 4" key="1">
    <citation type="journal article" date="2014" name="Genome Announc.">
        <title>Draft genome sequences of eight enterohepatic helicobacter species isolated from both laboratory and wild rodents.</title>
        <authorList>
            <person name="Sheh A."/>
            <person name="Shen Z."/>
            <person name="Fox J.G."/>
        </authorList>
    </citation>
    <scope>NUCLEOTIDE SEQUENCE [LARGE SCALE GENOMIC DNA]</scope>
    <source>
        <strain evidence="3 4">ST1</strain>
    </source>
</reference>
<dbReference type="AlphaFoldDB" id="A0A377PU85"/>
<evidence type="ECO:0000256" key="1">
    <source>
        <dbReference type="SAM" id="Coils"/>
    </source>
</evidence>
<keyword evidence="5" id="KW-1185">Reference proteome</keyword>
<keyword evidence="1" id="KW-0175">Coiled coil</keyword>
<gene>
    <name evidence="3" type="ORF">LS73_004475</name>
    <name evidence="2" type="ORF">NCTC12714_01223</name>
</gene>
<evidence type="ECO:0000313" key="3">
    <source>
        <dbReference type="EMBL" id="TLE00443.1"/>
    </source>
</evidence>
<dbReference type="EMBL" id="UGJE01000002">
    <property type="protein sequence ID" value="STQ86416.1"/>
    <property type="molecule type" value="Genomic_DNA"/>
</dbReference>
<organism evidence="2 5">
    <name type="scientific">Helicobacter muridarum</name>
    <dbReference type="NCBI Taxonomy" id="216"/>
    <lineage>
        <taxon>Bacteria</taxon>
        <taxon>Pseudomonadati</taxon>
        <taxon>Campylobacterota</taxon>
        <taxon>Epsilonproteobacteria</taxon>
        <taxon>Campylobacterales</taxon>
        <taxon>Helicobacteraceae</taxon>
        <taxon>Helicobacter</taxon>
    </lineage>
</organism>